<dbReference type="EMBL" id="CP001779">
    <property type="protein sequence ID" value="ACZ01905.1"/>
    <property type="molecule type" value="Genomic_DNA"/>
</dbReference>
<evidence type="ECO:0000256" key="1">
    <source>
        <dbReference type="SAM" id="Phobius"/>
    </source>
</evidence>
<gene>
    <name evidence="2" type="ordered locus">Smon_1472</name>
</gene>
<dbReference type="Proteomes" id="UP000002072">
    <property type="component" value="Chromosome"/>
</dbReference>
<organism evidence="2 3">
    <name type="scientific">Streptobacillus moniliformis (strain ATCC 14647 / DSM 12112 / NCTC 10651 / 9901)</name>
    <dbReference type="NCBI Taxonomy" id="519441"/>
    <lineage>
        <taxon>Bacteria</taxon>
        <taxon>Fusobacteriati</taxon>
        <taxon>Fusobacteriota</taxon>
        <taxon>Fusobacteriia</taxon>
        <taxon>Fusobacteriales</taxon>
        <taxon>Leptotrichiaceae</taxon>
        <taxon>Streptobacillus</taxon>
    </lineage>
</organism>
<evidence type="ECO:0008006" key="4">
    <source>
        <dbReference type="Google" id="ProtNLM"/>
    </source>
</evidence>
<dbReference type="AlphaFoldDB" id="D1AVZ5"/>
<reference evidence="2 3" key="1">
    <citation type="journal article" date="2009" name="Stand. Genomic Sci.">
        <title>Complete genome sequence of Streptobacillus moniliformis type strain (9901T).</title>
        <authorList>
            <person name="Nolan M."/>
            <person name="Gronow S."/>
            <person name="Lapidus A."/>
            <person name="Ivanova N."/>
            <person name="Copeland A."/>
            <person name="Lucas S."/>
            <person name="Del Rio T.G."/>
            <person name="Chen F."/>
            <person name="Tice H."/>
            <person name="Pitluck S."/>
            <person name="Cheng J.F."/>
            <person name="Sims D."/>
            <person name="Meincke L."/>
            <person name="Bruce D."/>
            <person name="Goodwin L."/>
            <person name="Brettin T."/>
            <person name="Han C."/>
            <person name="Detter J.C."/>
            <person name="Ovchinikova G."/>
            <person name="Pati A."/>
            <person name="Mavromatis K."/>
            <person name="Mikhailova N."/>
            <person name="Chen A."/>
            <person name="Palaniappan K."/>
            <person name="Land M."/>
            <person name="Hauser L."/>
            <person name="Chang Y.J."/>
            <person name="Jeffries C.D."/>
            <person name="Rohde M."/>
            <person name="Sproer C."/>
            <person name="Goker M."/>
            <person name="Bristow J."/>
            <person name="Eisen J.A."/>
            <person name="Markowitz V."/>
            <person name="Hugenholtz P."/>
            <person name="Kyrpides N.C."/>
            <person name="Klenk H.P."/>
            <person name="Chain P."/>
        </authorList>
    </citation>
    <scope>NUCLEOTIDE SEQUENCE [LARGE SCALE GENOMIC DNA]</scope>
    <source>
        <strain evidence="3">ATCC 14647 / DSM 12112 / NCTC 10651 / 9901</strain>
    </source>
</reference>
<feature type="transmembrane region" description="Helical" evidence="1">
    <location>
        <begin position="43"/>
        <end position="64"/>
    </location>
</feature>
<keyword evidence="1" id="KW-1133">Transmembrane helix</keyword>
<dbReference type="HOGENOM" id="CLU_1389557_0_0_0"/>
<dbReference type="STRING" id="519441.Smon_1472"/>
<dbReference type="OrthoDB" id="95452at2"/>
<dbReference type="GeneID" id="29672851"/>
<evidence type="ECO:0000313" key="3">
    <source>
        <dbReference type="Proteomes" id="UP000002072"/>
    </source>
</evidence>
<keyword evidence="3" id="KW-1185">Reference proteome</keyword>
<evidence type="ECO:0000313" key="2">
    <source>
        <dbReference type="EMBL" id="ACZ01905.1"/>
    </source>
</evidence>
<dbReference type="eggNOG" id="ENOG5033BDF">
    <property type="taxonomic scope" value="Bacteria"/>
</dbReference>
<sequence>MFRFLSSLIKVIVFLSLPVLGFMTISDTFFYTTYFDEVIPYVIYLRFVGFLAIGYLIIFLLSLLEKLFKKTKVVKSQGKDGKIEVDLNTINDISKIFLEQKSLIKTARVVSHSYFSKILISANVETYNIENLNDRLSVVQNELKEYINLMTGVVVKDVSLKIVKINQEKIFDTVTVEDVNLNDMTDEEIVETTPEF</sequence>
<dbReference type="KEGG" id="smf:Smon_1472"/>
<protein>
    <recommendedName>
        <fullName evidence="4">Alkaline shock response membrane anchor protein AmaP</fullName>
    </recommendedName>
</protein>
<dbReference type="RefSeq" id="WP_012859451.1">
    <property type="nucleotide sequence ID" value="NC_013515.1"/>
</dbReference>
<name>D1AVZ5_STRM9</name>
<keyword evidence="1" id="KW-0472">Membrane</keyword>
<proteinExistence type="predicted"/>
<feature type="transmembrane region" description="Helical" evidence="1">
    <location>
        <begin position="12"/>
        <end position="31"/>
    </location>
</feature>
<keyword evidence="1" id="KW-0812">Transmembrane</keyword>
<accession>D1AVZ5</accession>